<dbReference type="Proteomes" id="UP000653730">
    <property type="component" value="Unassembled WGS sequence"/>
</dbReference>
<accession>A0A926JNM8</accession>
<protein>
    <recommendedName>
        <fullName evidence="1">DUF6973 domain-containing protein</fullName>
    </recommendedName>
</protein>
<proteinExistence type="predicted"/>
<feature type="domain" description="DUF6973" evidence="1">
    <location>
        <begin position="20"/>
        <end position="139"/>
    </location>
</feature>
<reference evidence="2 3" key="1">
    <citation type="submission" date="2020-09" db="EMBL/GenBank/DDBJ databases">
        <title>Sinomicrobium weinanense sp. nov., a halophilic bacteria isolated from saline-alkali soil.</title>
        <authorList>
            <person name="Wu P."/>
            <person name="Ren H."/>
            <person name="Mei Y."/>
            <person name="Liang Y."/>
            <person name="Chen Z."/>
        </authorList>
    </citation>
    <scope>NUCLEOTIDE SEQUENCE [LARGE SCALE GENOMIC DNA]</scope>
    <source>
        <strain evidence="2 3">FJxs</strain>
    </source>
</reference>
<dbReference type="Pfam" id="PF22322">
    <property type="entry name" value="DUF6973"/>
    <property type="match status" value="1"/>
</dbReference>
<evidence type="ECO:0000313" key="3">
    <source>
        <dbReference type="Proteomes" id="UP000653730"/>
    </source>
</evidence>
<sequence>MSLWKLIKSLKFRQITSLLVLFARHPLMPVPTARATTKSLDICRHLFPKRHRANGRANAFRHALWNVLLAREAMKWNKNPERSLAWAKQITDWHEQFAPNPEPARAMDLHNNAVGRDLFVKWLRSKTELTDAEIITKLKEVMAASKKITGVSDIRMHPGELVHIEDDPN</sequence>
<dbReference type="EMBL" id="JACVDC010000002">
    <property type="protein sequence ID" value="MBC9794623.1"/>
    <property type="molecule type" value="Genomic_DNA"/>
</dbReference>
<evidence type="ECO:0000313" key="2">
    <source>
        <dbReference type="EMBL" id="MBC9794623.1"/>
    </source>
</evidence>
<dbReference type="RefSeq" id="WP_187963780.1">
    <property type="nucleotide sequence ID" value="NZ_JACVDC010000002.1"/>
</dbReference>
<name>A0A926JNM8_9FLAO</name>
<comment type="caution">
    <text evidence="2">The sequence shown here is derived from an EMBL/GenBank/DDBJ whole genome shotgun (WGS) entry which is preliminary data.</text>
</comment>
<keyword evidence="3" id="KW-1185">Reference proteome</keyword>
<evidence type="ECO:0000259" key="1">
    <source>
        <dbReference type="Pfam" id="PF22322"/>
    </source>
</evidence>
<gene>
    <name evidence="2" type="ORF">IBL28_01480</name>
</gene>
<organism evidence="2 3">
    <name type="scientific">Sinomicrobium weinanense</name>
    <dbReference type="NCBI Taxonomy" id="2842200"/>
    <lineage>
        <taxon>Bacteria</taxon>
        <taxon>Pseudomonadati</taxon>
        <taxon>Bacteroidota</taxon>
        <taxon>Flavobacteriia</taxon>
        <taxon>Flavobacteriales</taxon>
        <taxon>Flavobacteriaceae</taxon>
        <taxon>Sinomicrobium</taxon>
    </lineage>
</organism>
<dbReference type="InterPro" id="IPR054246">
    <property type="entry name" value="DUF6973"/>
</dbReference>
<dbReference type="AlphaFoldDB" id="A0A926JNM8"/>